<keyword evidence="2" id="KW-0413">Isomerase</keyword>
<dbReference type="GO" id="GO:0005975">
    <property type="term" value="P:carbohydrate metabolic process"/>
    <property type="evidence" value="ECO:0007669"/>
    <property type="project" value="InterPro"/>
</dbReference>
<proteinExistence type="inferred from homology"/>
<dbReference type="Pfam" id="PF07221">
    <property type="entry name" value="GlcNAc_2-epim"/>
    <property type="match status" value="1"/>
</dbReference>
<dbReference type="EMBL" id="CP031598">
    <property type="protein sequence ID" value="QEW28222.1"/>
    <property type="molecule type" value="Genomic_DNA"/>
</dbReference>
<evidence type="ECO:0000313" key="3">
    <source>
        <dbReference type="EMBL" id="QEW28222.1"/>
    </source>
</evidence>
<dbReference type="Proteomes" id="UP000325785">
    <property type="component" value="Chromosome"/>
</dbReference>
<reference evidence="3 4" key="1">
    <citation type="submission" date="2018-08" db="EMBL/GenBank/DDBJ databases">
        <title>Genetic Globetrotter - A new plasmid hitch-hiking vast phylogenetic and geographic distances.</title>
        <authorList>
            <person name="Vollmers J."/>
            <person name="Petersen J."/>
        </authorList>
    </citation>
    <scope>NUCLEOTIDE SEQUENCE [LARGE SCALE GENOMIC DNA]</scope>
    <source>
        <strain evidence="3 4">DSM 26383</strain>
    </source>
</reference>
<dbReference type="InterPro" id="IPR010819">
    <property type="entry name" value="AGE/CE"/>
</dbReference>
<comment type="similarity">
    <text evidence="1">Belongs to the N-acylglucosamine 2-epimerase family.</text>
</comment>
<gene>
    <name evidence="3" type="ORF">RIdsm_04049</name>
</gene>
<dbReference type="GO" id="GO:0016853">
    <property type="term" value="F:isomerase activity"/>
    <property type="evidence" value="ECO:0007669"/>
    <property type="project" value="UniProtKB-KW"/>
</dbReference>
<dbReference type="InterPro" id="IPR008928">
    <property type="entry name" value="6-hairpin_glycosidase_sf"/>
</dbReference>
<evidence type="ECO:0000256" key="1">
    <source>
        <dbReference type="ARBA" id="ARBA00008558"/>
    </source>
</evidence>
<accession>A0A5P3AFS7</accession>
<dbReference type="OrthoDB" id="9806359at2"/>
<dbReference type="Gene3D" id="1.50.10.10">
    <property type="match status" value="1"/>
</dbReference>
<dbReference type="InterPro" id="IPR012341">
    <property type="entry name" value="6hp_glycosidase-like_sf"/>
</dbReference>
<evidence type="ECO:0000313" key="4">
    <source>
        <dbReference type="Proteomes" id="UP000325785"/>
    </source>
</evidence>
<sequence>MENHPISNWLVNRAFPLWSGKGLDRSSGLAWEALDHDGQPLEDMTKRLRVQARQAYCFATGAALEPGLADLGDTARALFATLLDKGIHRDTGHLAAQFNPDGTIRSAPNDLYDVAFVLLAASALIRLGYDIAPELAKAEAMLARLKAPKGWHECGTGAGIRRQNPHMHLFECATALYDATGEPRFKAIADECLDLFRTVFLQPDGSVFERFEPDWQPRVADQVVEPGHMTEWIFLIDAYEEVTRQDTGVDLARIFDTAWAARDGSGALPDHSVPRATTRRCWPQTELLKASIVLERRGHALPGGADPETILAMLRRDYLDVPVTGGWYDKRTTDGDLVSDMMPASTFYHILVAVRMFLEREEALAAEPPALRTQA</sequence>
<organism evidence="3 4">
    <name type="scientific">Roseovarius indicus</name>
    <dbReference type="NCBI Taxonomy" id="540747"/>
    <lineage>
        <taxon>Bacteria</taxon>
        <taxon>Pseudomonadati</taxon>
        <taxon>Pseudomonadota</taxon>
        <taxon>Alphaproteobacteria</taxon>
        <taxon>Rhodobacterales</taxon>
        <taxon>Roseobacteraceae</taxon>
        <taxon>Roseovarius</taxon>
    </lineage>
</organism>
<name>A0A5P3AFS7_9RHOB</name>
<dbReference type="SUPFAM" id="SSF48208">
    <property type="entry name" value="Six-hairpin glycosidases"/>
    <property type="match status" value="1"/>
</dbReference>
<protein>
    <submittedName>
        <fullName evidence="3">N-acylglucosamine 2-epimerase (GlcNAc 2-epimerase)</fullName>
    </submittedName>
</protein>
<evidence type="ECO:0000256" key="2">
    <source>
        <dbReference type="ARBA" id="ARBA00023235"/>
    </source>
</evidence>
<dbReference type="PANTHER" id="PTHR15108">
    <property type="entry name" value="N-ACYLGLUCOSAMINE-2-EPIMERASE"/>
    <property type="match status" value="1"/>
</dbReference>
<dbReference type="KEGG" id="rid:RIdsm_04049"/>
<dbReference type="AlphaFoldDB" id="A0A5P3AFS7"/>